<dbReference type="AlphaFoldDB" id="B8D259"/>
<evidence type="ECO:0000313" key="5">
    <source>
        <dbReference type="EMBL" id="ACL69286.1"/>
    </source>
</evidence>
<evidence type="ECO:0000256" key="1">
    <source>
        <dbReference type="ARBA" id="ARBA00023002"/>
    </source>
</evidence>
<dbReference type="FunFam" id="3.40.50.970:FF:000022">
    <property type="entry name" value="2-oxoglutarate ferredoxin oxidoreductase alpha subunit"/>
    <property type="match status" value="1"/>
</dbReference>
<protein>
    <submittedName>
        <fullName evidence="5">Pyruvate ferredoxin oxidoreductase, alpha subunit</fullName>
        <ecNumber evidence="5">1.2.7.1</ecNumber>
    </submittedName>
</protein>
<dbReference type="InterPro" id="IPR029061">
    <property type="entry name" value="THDP-binding"/>
</dbReference>
<name>B8D259_HALOH</name>
<dbReference type="InterPro" id="IPR002869">
    <property type="entry name" value="Pyrv_flavodox_OxRed_cen"/>
</dbReference>
<dbReference type="CDD" id="cd07034">
    <property type="entry name" value="TPP_PYR_PFOR_IOR-alpha_like"/>
    <property type="match status" value="1"/>
</dbReference>
<keyword evidence="5" id="KW-0670">Pyruvate</keyword>
<dbReference type="STRING" id="373903.Hore_05280"/>
<dbReference type="SUPFAM" id="SSF52922">
    <property type="entry name" value="TK C-terminal domain-like"/>
    <property type="match status" value="1"/>
</dbReference>
<dbReference type="GO" id="GO:0006979">
    <property type="term" value="P:response to oxidative stress"/>
    <property type="evidence" value="ECO:0007669"/>
    <property type="project" value="TreeGrafter"/>
</dbReference>
<evidence type="ECO:0000259" key="2">
    <source>
        <dbReference type="Pfam" id="PF01558"/>
    </source>
</evidence>
<evidence type="ECO:0000259" key="3">
    <source>
        <dbReference type="Pfam" id="PF01855"/>
    </source>
</evidence>
<dbReference type="PANTHER" id="PTHR32154">
    <property type="entry name" value="PYRUVATE-FLAVODOXIN OXIDOREDUCTASE-RELATED"/>
    <property type="match status" value="1"/>
</dbReference>
<dbReference type="InterPro" id="IPR022367">
    <property type="entry name" value="2-oxoacid/accept_OxRdtase_asu"/>
</dbReference>
<dbReference type="InterPro" id="IPR009014">
    <property type="entry name" value="Transketo_C/PFOR_II"/>
</dbReference>
<evidence type="ECO:0000313" key="6">
    <source>
        <dbReference type="Proteomes" id="UP000000719"/>
    </source>
</evidence>
<dbReference type="InterPro" id="IPR050722">
    <property type="entry name" value="Pyruvate:ferred/Flavod_OxRd"/>
</dbReference>
<feature type="domain" description="Pyruvate:ferredoxin oxidoreductase core" evidence="4">
    <location>
        <begin position="458"/>
        <end position="523"/>
    </location>
</feature>
<dbReference type="Gene3D" id="3.40.50.970">
    <property type="match status" value="1"/>
</dbReference>
<dbReference type="eggNOG" id="COG1014">
    <property type="taxonomic scope" value="Bacteria"/>
</dbReference>
<reference evidence="5 6" key="1">
    <citation type="journal article" date="2009" name="PLoS ONE">
        <title>Genome analysis of the anaerobic thermohalophilic bacterium Halothermothrix orenii.</title>
        <authorList>
            <person name="Mavromatis K."/>
            <person name="Ivanova N."/>
            <person name="Anderson I."/>
            <person name="Lykidis A."/>
            <person name="Hooper S.D."/>
            <person name="Sun H."/>
            <person name="Kunin V."/>
            <person name="Lapidus A."/>
            <person name="Hugenholtz P."/>
            <person name="Patel B."/>
            <person name="Kyrpides N.C."/>
        </authorList>
    </citation>
    <scope>NUCLEOTIDE SEQUENCE [LARGE SCALE GENOMIC DNA]</scope>
    <source>
        <strain evidence="6">H 168 / OCM 544 / DSM 9562</strain>
    </source>
</reference>
<dbReference type="Pfam" id="PF17147">
    <property type="entry name" value="PFOR_II"/>
    <property type="match status" value="1"/>
</dbReference>
<dbReference type="OrthoDB" id="9794954at2"/>
<dbReference type="EMBL" id="CP001098">
    <property type="protein sequence ID" value="ACL69286.1"/>
    <property type="molecule type" value="Genomic_DNA"/>
</dbReference>
<dbReference type="NCBIfam" id="TIGR03710">
    <property type="entry name" value="OAFO_sf"/>
    <property type="match status" value="1"/>
</dbReference>
<dbReference type="eggNOG" id="COG0674">
    <property type="taxonomic scope" value="Bacteria"/>
</dbReference>
<dbReference type="KEGG" id="hor:Hore_05280"/>
<keyword evidence="1 5" id="KW-0560">Oxidoreductase</keyword>
<accession>B8D259</accession>
<dbReference type="Pfam" id="PF01855">
    <property type="entry name" value="POR_N"/>
    <property type="match status" value="1"/>
</dbReference>
<dbReference type="InterPro" id="IPR033412">
    <property type="entry name" value="PFOR_II"/>
</dbReference>
<dbReference type="GO" id="GO:0019164">
    <property type="term" value="F:pyruvate synthase activity"/>
    <property type="evidence" value="ECO:0007669"/>
    <property type="project" value="UniProtKB-EC"/>
</dbReference>
<gene>
    <name evidence="5" type="ordered locus">Hore_05280</name>
</gene>
<dbReference type="Proteomes" id="UP000000719">
    <property type="component" value="Chromosome"/>
</dbReference>
<dbReference type="PANTHER" id="PTHR32154:SF20">
    <property type="entry name" value="2-OXOGLUTARATE OXIDOREDUCTASE SUBUNIT KORA"/>
    <property type="match status" value="1"/>
</dbReference>
<dbReference type="InterPro" id="IPR002880">
    <property type="entry name" value="Pyrv_Fd/Flavodoxin_OxRdtase_N"/>
</dbReference>
<dbReference type="Gene3D" id="3.40.920.10">
    <property type="entry name" value="Pyruvate-ferredoxin oxidoreductase, PFOR, domain III"/>
    <property type="match status" value="1"/>
</dbReference>
<proteinExistence type="predicted"/>
<dbReference type="HOGENOM" id="CLU_017038_1_0_9"/>
<dbReference type="Pfam" id="PF01558">
    <property type="entry name" value="POR"/>
    <property type="match status" value="1"/>
</dbReference>
<feature type="domain" description="Pyruvate/ketoisovalerate oxidoreductase catalytic" evidence="2">
    <location>
        <begin position="11"/>
        <end position="164"/>
    </location>
</feature>
<dbReference type="Gene3D" id="3.40.50.920">
    <property type="match status" value="1"/>
</dbReference>
<organism evidence="5 6">
    <name type="scientific">Halothermothrix orenii (strain H 168 / OCM 544 / DSM 9562)</name>
    <dbReference type="NCBI Taxonomy" id="373903"/>
    <lineage>
        <taxon>Bacteria</taxon>
        <taxon>Bacillati</taxon>
        <taxon>Bacillota</taxon>
        <taxon>Clostridia</taxon>
        <taxon>Halanaerobiales</taxon>
        <taxon>Halothermotrichaceae</taxon>
        <taxon>Halothermothrix</taxon>
    </lineage>
</organism>
<keyword evidence="6" id="KW-1185">Reference proteome</keyword>
<dbReference type="SUPFAM" id="SSF52518">
    <property type="entry name" value="Thiamin diphosphate-binding fold (THDP-binding)"/>
    <property type="match status" value="1"/>
</dbReference>
<sequence length="561" mass="62769">MNLNLLIGGEAGQGLNTVSRILGKTLFRSGFFVYSSKDYMSRIRGGHNFIRIRFGNEEILGPAERIDILVALNSETIKRHYNYLNDEGIIISGKKVDVYGKYLTIDARQLAKDVNLKALNMVYIGAVLRVLGLETKVCEGVIEDFFDNENIIKANIKLLRRGYEESQQLFKVNISKPARDKLFINGNQAIGLGAVMAGVKFYSAYPMSPSTGIMSYIAAKQKELGIVVEQAEDEIAAINMALGASFGGIRAMTGTSGGGFSLMAETVGLAGITETPVVIAEVQRPGPATGLPTRTEQGDLLFAINVSQGEFPLMVISPRCQEDAFYQSFRAFNLADKYQIPVILLSDQYLADSSRTVNDFNLDSLKIKRYLVSPAETDKNEGYRRYKLTDDGISPRAYPGQNDEELVVVDSDEHNEWGHIIEDAETRKAMVEKRMRKETKLKETDLLEPLYTGEEEIDYLIIGWGSTYGPIREALSLFRKDGIKVGFLSFSDVWPLPQKSLRRWASQDIEMVAVENNATAQFARLIRSETGISIDHKILKYDGRPFNAREIYRCFMKEVVK</sequence>
<dbReference type="RefSeq" id="WP_012635474.1">
    <property type="nucleotide sequence ID" value="NC_011899.1"/>
</dbReference>
<dbReference type="InterPro" id="IPR019752">
    <property type="entry name" value="Pyrv/ketoisovalerate_OxRed_cat"/>
</dbReference>
<feature type="domain" description="Pyruvate flavodoxin/ferredoxin oxidoreductase pyrimidine binding" evidence="3">
    <location>
        <begin position="193"/>
        <end position="432"/>
    </location>
</feature>
<dbReference type="SUPFAM" id="SSF53323">
    <property type="entry name" value="Pyruvate-ferredoxin oxidoreductase, PFOR, domain III"/>
    <property type="match status" value="1"/>
</dbReference>
<dbReference type="EC" id="1.2.7.1" evidence="5"/>
<evidence type="ECO:0000259" key="4">
    <source>
        <dbReference type="Pfam" id="PF17147"/>
    </source>
</evidence>